<evidence type="ECO:0000313" key="1">
    <source>
        <dbReference type="EMBL" id="KUG05686.1"/>
    </source>
</evidence>
<reference evidence="1" key="1">
    <citation type="journal article" date="2015" name="Proc. Natl. Acad. Sci. U.S.A.">
        <title>Networks of energetic and metabolic interactions define dynamics in microbial communities.</title>
        <authorList>
            <person name="Embree M."/>
            <person name="Liu J.K."/>
            <person name="Al-Bassam M.M."/>
            <person name="Zengler K."/>
        </authorList>
    </citation>
    <scope>NUCLEOTIDE SEQUENCE</scope>
</reference>
<gene>
    <name evidence="1" type="ORF">ASZ90_016868</name>
</gene>
<accession>A0A0W8EB31</accession>
<organism evidence="1">
    <name type="scientific">hydrocarbon metagenome</name>
    <dbReference type="NCBI Taxonomy" id="938273"/>
    <lineage>
        <taxon>unclassified sequences</taxon>
        <taxon>metagenomes</taxon>
        <taxon>ecological metagenomes</taxon>
    </lineage>
</organism>
<sequence length="37" mass="4223">MEISAHDTGKERVPITFRTIVHVYDPDETPPLRETGN</sequence>
<dbReference type="AlphaFoldDB" id="A0A0W8EB31"/>
<dbReference type="EMBL" id="LNQE01001781">
    <property type="protein sequence ID" value="KUG05686.1"/>
    <property type="molecule type" value="Genomic_DNA"/>
</dbReference>
<name>A0A0W8EB31_9ZZZZ</name>
<protein>
    <submittedName>
        <fullName evidence="1">Uncharacterized protein</fullName>
    </submittedName>
</protein>
<comment type="caution">
    <text evidence="1">The sequence shown here is derived from an EMBL/GenBank/DDBJ whole genome shotgun (WGS) entry which is preliminary data.</text>
</comment>
<proteinExistence type="predicted"/>